<reference evidence="6" key="1">
    <citation type="submission" date="2016-10" db="EMBL/GenBank/DDBJ databases">
        <authorList>
            <person name="Benchimol M."/>
            <person name="Almeida L.G."/>
            <person name="Vasconcelos A.T."/>
            <person name="Perreira-Neves A."/>
            <person name="Rosa I.A."/>
            <person name="Tasca T."/>
            <person name="Bogo M.R."/>
            <person name="de Souza W."/>
        </authorList>
    </citation>
    <scope>NUCLEOTIDE SEQUENCE [LARGE SCALE GENOMIC DNA]</scope>
    <source>
        <strain evidence="6">K</strain>
    </source>
</reference>
<evidence type="ECO:0000259" key="5">
    <source>
        <dbReference type="PROSITE" id="PS50975"/>
    </source>
</evidence>
<dbReference type="InterPro" id="IPR051538">
    <property type="entry name" value="Acyl-CoA_Synth/Transferase"/>
</dbReference>
<dbReference type="GeneID" id="94834624"/>
<evidence type="ECO:0000256" key="4">
    <source>
        <dbReference type="PROSITE-ProRule" id="PRU00409"/>
    </source>
</evidence>
<dbReference type="Gene3D" id="3.30.470.20">
    <property type="entry name" value="ATP-grasp fold, B domain"/>
    <property type="match status" value="1"/>
</dbReference>
<dbReference type="GO" id="GO:0005524">
    <property type="term" value="F:ATP binding"/>
    <property type="evidence" value="ECO:0007669"/>
    <property type="project" value="UniProtKB-UniRule"/>
</dbReference>
<evidence type="ECO:0000313" key="7">
    <source>
        <dbReference type="Proteomes" id="UP000179807"/>
    </source>
</evidence>
<dbReference type="OrthoDB" id="1664372at2759"/>
<dbReference type="Pfam" id="PF13607">
    <property type="entry name" value="Succ_CoA_lig"/>
    <property type="match status" value="1"/>
</dbReference>
<evidence type="ECO:0000256" key="3">
    <source>
        <dbReference type="ARBA" id="ARBA00022840"/>
    </source>
</evidence>
<comment type="caution">
    <text evidence="6">The sequence shown here is derived from an EMBL/GenBank/DDBJ whole genome shotgun (WGS) entry which is preliminary data.</text>
</comment>
<dbReference type="FunFam" id="3.30.1490.20:FF:000020">
    <property type="entry name" value="Protein lysine acetyltransferase"/>
    <property type="match status" value="1"/>
</dbReference>
<dbReference type="SUPFAM" id="SSF52210">
    <property type="entry name" value="Succinyl-CoA synthetase domains"/>
    <property type="match status" value="2"/>
</dbReference>
<evidence type="ECO:0000313" key="6">
    <source>
        <dbReference type="EMBL" id="OHT12303.1"/>
    </source>
</evidence>
<dbReference type="InterPro" id="IPR016102">
    <property type="entry name" value="Succinyl-CoA_synth-like"/>
</dbReference>
<dbReference type="PROSITE" id="PS50975">
    <property type="entry name" value="ATP_GRASP"/>
    <property type="match status" value="1"/>
</dbReference>
<dbReference type="Pfam" id="PF13549">
    <property type="entry name" value="ATP-grasp_5"/>
    <property type="match status" value="1"/>
</dbReference>
<dbReference type="PANTHER" id="PTHR43334">
    <property type="entry name" value="ACETATE--COA LIGASE [ADP-FORMING]"/>
    <property type="match status" value="1"/>
</dbReference>
<dbReference type="PANTHER" id="PTHR43334:SF1">
    <property type="entry name" value="3-HYDROXYPROPIONATE--COA LIGASE [ADP-FORMING]"/>
    <property type="match status" value="1"/>
</dbReference>
<keyword evidence="3 4" id="KW-0067">ATP-binding</keyword>
<dbReference type="RefSeq" id="XP_068365439.1">
    <property type="nucleotide sequence ID" value="XM_068499920.1"/>
</dbReference>
<dbReference type="GO" id="GO:0046872">
    <property type="term" value="F:metal ion binding"/>
    <property type="evidence" value="ECO:0007669"/>
    <property type="project" value="InterPro"/>
</dbReference>
<name>A0A1J4KLW5_9EUKA</name>
<dbReference type="AlphaFoldDB" id="A0A1J4KLW5"/>
<keyword evidence="7" id="KW-1185">Reference proteome</keyword>
<evidence type="ECO:0000256" key="2">
    <source>
        <dbReference type="ARBA" id="ARBA00022741"/>
    </source>
</evidence>
<dbReference type="InterPro" id="IPR013815">
    <property type="entry name" value="ATP_grasp_subdomain_1"/>
</dbReference>
<sequence length="553" mass="60969">MMTAVLDWADTQKIGFSHFISLGNKCDVDEVDFVEEIADDPDTSILILYLESVSDGKKFFDVVSKATKKKPVVILKSGISPAGKEAASSHTGALAGDDIAFDIAFERCGVIRAKTMKELFDLSNLFDKVKLPLGEKFAILTNAGGPGIIATDTFEQFNIEFAKFTDETTEKLRATLPAEASVKNPVDIVGDARPKRFGEALSAIFQESSDICAGALVLVTPQSTTDPTAVADTLVAIHKQYPDRLMLTTFIGGETMQVPRRIVESHGIPAYSFPEPAIRSLRALIDYKRYIRESEQDPNHENVNNKVIRFEVDDKRIDEIIEKAKAENRRMLLPYETSEICSMYGLPVPASRLAETKESVSRICEEVGFPIIMKIASPEIQHKTDCGGVRPNINSVEEAEEAFTEILNNVAEKGPKGAKIAGVEIQKMVDSSKASKKTEIIVGMSKDPQWGPMLMVGAGGIYANYMKDVSFELAREYTKDLALKQLSATKVYQILEGVRGEKPSEINILLETMMKVAQLVRDHNNIDEMDMNPIWVFAEGEGVVALDVKIMVS</sequence>
<dbReference type="Proteomes" id="UP000179807">
    <property type="component" value="Unassembled WGS sequence"/>
</dbReference>
<dbReference type="Gene3D" id="3.40.50.261">
    <property type="entry name" value="Succinyl-CoA synthetase domains"/>
    <property type="match status" value="2"/>
</dbReference>
<dbReference type="InterPro" id="IPR011761">
    <property type="entry name" value="ATP-grasp"/>
</dbReference>
<organism evidence="6 7">
    <name type="scientific">Tritrichomonas foetus</name>
    <dbReference type="NCBI Taxonomy" id="1144522"/>
    <lineage>
        <taxon>Eukaryota</taxon>
        <taxon>Metamonada</taxon>
        <taxon>Parabasalia</taxon>
        <taxon>Tritrichomonadida</taxon>
        <taxon>Tritrichomonadidae</taxon>
        <taxon>Tritrichomonas</taxon>
    </lineage>
</organism>
<evidence type="ECO:0000256" key="1">
    <source>
        <dbReference type="ARBA" id="ARBA00022598"/>
    </source>
</evidence>
<keyword evidence="1" id="KW-0436">Ligase</keyword>
<proteinExistence type="predicted"/>
<keyword evidence="2 4" id="KW-0547">Nucleotide-binding</keyword>
<gene>
    <name evidence="6" type="ORF">TRFO_18017</name>
</gene>
<dbReference type="VEuPathDB" id="TrichDB:TRFO_18017"/>
<dbReference type="EMBL" id="MLAK01000567">
    <property type="protein sequence ID" value="OHT12303.1"/>
    <property type="molecule type" value="Genomic_DNA"/>
</dbReference>
<accession>A0A1J4KLW5</accession>
<dbReference type="SUPFAM" id="SSF56059">
    <property type="entry name" value="Glutathione synthetase ATP-binding domain-like"/>
    <property type="match status" value="1"/>
</dbReference>
<dbReference type="InterPro" id="IPR032875">
    <property type="entry name" value="Succ_CoA_lig_flav_dom"/>
</dbReference>
<protein>
    <submittedName>
        <fullName evidence="6">Acetyl-CoA synthetase</fullName>
    </submittedName>
</protein>
<dbReference type="GO" id="GO:0016874">
    <property type="term" value="F:ligase activity"/>
    <property type="evidence" value="ECO:0007669"/>
    <property type="project" value="UniProtKB-KW"/>
</dbReference>
<dbReference type="Gene3D" id="3.30.1490.20">
    <property type="entry name" value="ATP-grasp fold, A domain"/>
    <property type="match status" value="1"/>
</dbReference>
<feature type="domain" description="ATP-grasp" evidence="5">
    <location>
        <begin position="338"/>
        <end position="374"/>
    </location>
</feature>